<dbReference type="STRING" id="1229726.GRFL_3413"/>
<keyword evidence="2" id="KW-1185">Reference proteome</keyword>
<dbReference type="Pfam" id="PF09990">
    <property type="entry name" value="DUF2231"/>
    <property type="match status" value="1"/>
</dbReference>
<evidence type="ECO:0000313" key="2">
    <source>
        <dbReference type="Proteomes" id="UP000186230"/>
    </source>
</evidence>
<proteinExistence type="predicted"/>
<evidence type="ECO:0000313" key="1">
    <source>
        <dbReference type="EMBL" id="APU70137.1"/>
    </source>
</evidence>
<dbReference type="AlphaFoldDB" id="A0A1L7I958"/>
<organism evidence="1 2">
    <name type="scientific">Christiangramia flava JLT2011</name>
    <dbReference type="NCBI Taxonomy" id="1229726"/>
    <lineage>
        <taxon>Bacteria</taxon>
        <taxon>Pseudomonadati</taxon>
        <taxon>Bacteroidota</taxon>
        <taxon>Flavobacteriia</taxon>
        <taxon>Flavobacteriales</taxon>
        <taxon>Flavobacteriaceae</taxon>
        <taxon>Christiangramia</taxon>
    </lineage>
</organism>
<sequence length="237" mass="26186">MAAINRKLIKNYRNETKQLFFTLIIFAYAGILSIVFAANNSRSSNTRTEIKNEEADVTVDASNSVPTLQANTKANFDEFPNLHPMVVHFPIVLLLFAVILQLIQLFVLKRSLDWVILLVIGSGFIGAYAAGTLVHPHTEGLTEMAKKVLEQHDKYANWTIWSSALAAVLKVISLFWLKLKRGFEIAVLLVMAFSAFSVSQAGHYGAQLVYIEGVGPQGKYLGNEAEEGHNESGGHSH</sequence>
<gene>
    <name evidence="1" type="ORF">GRFL_3413</name>
</gene>
<name>A0A1L7I958_9FLAO</name>
<reference evidence="1 2" key="1">
    <citation type="submission" date="2016-07" db="EMBL/GenBank/DDBJ databases">
        <title>Multi-omics approach to identify versatile polysaccharide utilization systems of a marine flavobacterium Gramella flava.</title>
        <authorList>
            <person name="Tang K."/>
        </authorList>
    </citation>
    <scope>NUCLEOTIDE SEQUENCE [LARGE SCALE GENOMIC DNA]</scope>
    <source>
        <strain evidence="1 2">JLT2011</strain>
    </source>
</reference>
<dbReference type="Proteomes" id="UP000186230">
    <property type="component" value="Chromosome"/>
</dbReference>
<protein>
    <submittedName>
        <fullName evidence="1">Uncharacterized protein</fullName>
    </submittedName>
</protein>
<dbReference type="KEGG" id="gfl:GRFL_3413"/>
<accession>A0A1L7I958</accession>
<dbReference type="RefSeq" id="WP_083645697.1">
    <property type="nucleotide sequence ID" value="NZ_AMRU01000004.1"/>
</dbReference>
<dbReference type="OrthoDB" id="1260474at2"/>
<dbReference type="InterPro" id="IPR019251">
    <property type="entry name" value="DUF2231_TM"/>
</dbReference>
<dbReference type="EMBL" id="CP016359">
    <property type="protein sequence ID" value="APU70137.1"/>
    <property type="molecule type" value="Genomic_DNA"/>
</dbReference>